<dbReference type="InterPro" id="IPR035959">
    <property type="entry name" value="RutC-like_sf"/>
</dbReference>
<accession>A0A6A5XXK7</accession>
<dbReference type="Pfam" id="PF01042">
    <property type="entry name" value="Ribonuc_L-PSP"/>
    <property type="match status" value="1"/>
</dbReference>
<gene>
    <name evidence="1" type="ORF">BU24DRAFT_478033</name>
</gene>
<protein>
    <submittedName>
        <fullName evidence="1">L-PSP endoribonuclease family protein</fullName>
    </submittedName>
</protein>
<dbReference type="PANTHER" id="PTHR43857">
    <property type="entry name" value="BLR7761 PROTEIN"/>
    <property type="match status" value="1"/>
</dbReference>
<dbReference type="AlphaFoldDB" id="A0A6A5XXK7"/>
<dbReference type="RefSeq" id="XP_033385343.1">
    <property type="nucleotide sequence ID" value="XM_033533020.1"/>
</dbReference>
<name>A0A6A5XXK7_9PLEO</name>
<dbReference type="OrthoDB" id="309640at2759"/>
<dbReference type="PANTHER" id="PTHR43857:SF1">
    <property type="entry name" value="YJGH FAMILY PROTEIN"/>
    <property type="match status" value="1"/>
</dbReference>
<proteinExistence type="predicted"/>
<keyword evidence="2" id="KW-1185">Reference proteome</keyword>
<dbReference type="SUPFAM" id="SSF55298">
    <property type="entry name" value="YjgF-like"/>
    <property type="match status" value="1"/>
</dbReference>
<dbReference type="Gene3D" id="3.30.1330.40">
    <property type="entry name" value="RutC-like"/>
    <property type="match status" value="1"/>
</dbReference>
<organism evidence="1 2">
    <name type="scientific">Aaosphaeria arxii CBS 175.79</name>
    <dbReference type="NCBI Taxonomy" id="1450172"/>
    <lineage>
        <taxon>Eukaryota</taxon>
        <taxon>Fungi</taxon>
        <taxon>Dikarya</taxon>
        <taxon>Ascomycota</taxon>
        <taxon>Pezizomycotina</taxon>
        <taxon>Dothideomycetes</taxon>
        <taxon>Pleosporomycetidae</taxon>
        <taxon>Pleosporales</taxon>
        <taxon>Pleosporales incertae sedis</taxon>
        <taxon>Aaosphaeria</taxon>
    </lineage>
</organism>
<sequence length="145" mass="16075">MPSRKEYAYPGFGEAARKSHWYSSAVRTGDQIHCAGQGGYLESTGKCATDLVEQIDLAFANVDKCLKDAGGQGWSQVYRINSYHIQLNETAQDAMVRNFKKWMGPSDSHPTWTCVQIGRLGQDDMLVEIEVSAFDPEGAKKEGTH</sequence>
<evidence type="ECO:0000313" key="1">
    <source>
        <dbReference type="EMBL" id="KAF2017004.1"/>
    </source>
</evidence>
<evidence type="ECO:0000313" key="2">
    <source>
        <dbReference type="Proteomes" id="UP000799778"/>
    </source>
</evidence>
<dbReference type="GeneID" id="54290417"/>
<dbReference type="InterPro" id="IPR006175">
    <property type="entry name" value="YjgF/YER057c/UK114"/>
</dbReference>
<dbReference type="Proteomes" id="UP000799778">
    <property type="component" value="Unassembled WGS sequence"/>
</dbReference>
<reference evidence="1" key="1">
    <citation type="journal article" date="2020" name="Stud. Mycol.">
        <title>101 Dothideomycetes genomes: a test case for predicting lifestyles and emergence of pathogens.</title>
        <authorList>
            <person name="Haridas S."/>
            <person name="Albert R."/>
            <person name="Binder M."/>
            <person name="Bloem J."/>
            <person name="Labutti K."/>
            <person name="Salamov A."/>
            <person name="Andreopoulos B."/>
            <person name="Baker S."/>
            <person name="Barry K."/>
            <person name="Bills G."/>
            <person name="Bluhm B."/>
            <person name="Cannon C."/>
            <person name="Castanera R."/>
            <person name="Culley D."/>
            <person name="Daum C."/>
            <person name="Ezra D."/>
            <person name="Gonzalez J."/>
            <person name="Henrissat B."/>
            <person name="Kuo A."/>
            <person name="Liang C."/>
            <person name="Lipzen A."/>
            <person name="Lutzoni F."/>
            <person name="Magnuson J."/>
            <person name="Mondo S."/>
            <person name="Nolan M."/>
            <person name="Ohm R."/>
            <person name="Pangilinan J."/>
            <person name="Park H.-J."/>
            <person name="Ramirez L."/>
            <person name="Alfaro M."/>
            <person name="Sun H."/>
            <person name="Tritt A."/>
            <person name="Yoshinaga Y."/>
            <person name="Zwiers L.-H."/>
            <person name="Turgeon B."/>
            <person name="Goodwin S."/>
            <person name="Spatafora J."/>
            <person name="Crous P."/>
            <person name="Grigoriev I."/>
        </authorList>
    </citation>
    <scope>NUCLEOTIDE SEQUENCE</scope>
    <source>
        <strain evidence="1">CBS 175.79</strain>
    </source>
</reference>
<dbReference type="EMBL" id="ML978068">
    <property type="protein sequence ID" value="KAF2017004.1"/>
    <property type="molecule type" value="Genomic_DNA"/>
</dbReference>